<gene>
    <name evidence="1" type="ORF">ACFFUR_01030</name>
</gene>
<dbReference type="SUPFAM" id="SSF53335">
    <property type="entry name" value="S-adenosyl-L-methionine-dependent methyltransferases"/>
    <property type="match status" value="1"/>
</dbReference>
<sequence length="238" mass="28304">MENPIIQKLKKAQDHSILPRQNWKREKSDGISYIRYRAFRPLIKAVFHIFRWWNRPTPWFAPSAVNFLKNWLNKEMIGLEFGSGSSSKFFAQRIKKLVSVEHHQGWHQHVSKWFKENQLDNIEYKFIAENPELAPNSLPAFFNRLGLKNEDYRYKKEFWNYFHVADDYPDEHFDFILVDGRARVACLLNSLPKLKSGGLMILDNSDRPGYRLAFEVLKDWDRFTCTTGLSDTTFWIKP</sequence>
<reference evidence="1 2" key="1">
    <citation type="submission" date="2024-09" db="EMBL/GenBank/DDBJ databases">
        <authorList>
            <person name="Sun Q."/>
            <person name="Mori K."/>
        </authorList>
    </citation>
    <scope>NUCLEOTIDE SEQUENCE [LARGE SCALE GENOMIC DNA]</scope>
    <source>
        <strain evidence="1 2">CECT 7682</strain>
    </source>
</reference>
<keyword evidence="1" id="KW-0808">Transferase</keyword>
<dbReference type="Gene3D" id="3.40.50.150">
    <property type="entry name" value="Vaccinia Virus protein VP39"/>
    <property type="match status" value="1"/>
</dbReference>
<keyword evidence="2" id="KW-1185">Reference proteome</keyword>
<organism evidence="1 2">
    <name type="scientific">Echinicola jeungdonensis</name>
    <dbReference type="NCBI Taxonomy" id="709343"/>
    <lineage>
        <taxon>Bacteria</taxon>
        <taxon>Pseudomonadati</taxon>
        <taxon>Bacteroidota</taxon>
        <taxon>Cytophagia</taxon>
        <taxon>Cytophagales</taxon>
        <taxon>Cyclobacteriaceae</taxon>
        <taxon>Echinicola</taxon>
    </lineage>
</organism>
<keyword evidence="1" id="KW-0489">Methyltransferase</keyword>
<proteinExistence type="predicted"/>
<dbReference type="Proteomes" id="UP001589654">
    <property type="component" value="Unassembled WGS sequence"/>
</dbReference>
<dbReference type="RefSeq" id="WP_290246242.1">
    <property type="nucleotide sequence ID" value="NZ_JAUFQT010000001.1"/>
</dbReference>
<evidence type="ECO:0000313" key="2">
    <source>
        <dbReference type="Proteomes" id="UP001589654"/>
    </source>
</evidence>
<protein>
    <submittedName>
        <fullName evidence="1">Class I SAM-dependent methyltransferase</fullName>
    </submittedName>
</protein>
<dbReference type="GO" id="GO:0008168">
    <property type="term" value="F:methyltransferase activity"/>
    <property type="evidence" value="ECO:0007669"/>
    <property type="project" value="UniProtKB-KW"/>
</dbReference>
<dbReference type="InterPro" id="IPR029063">
    <property type="entry name" value="SAM-dependent_MTases_sf"/>
</dbReference>
<name>A0ABV5J0P3_9BACT</name>
<evidence type="ECO:0000313" key="1">
    <source>
        <dbReference type="EMBL" id="MFB9210376.1"/>
    </source>
</evidence>
<accession>A0ABV5J0P3</accession>
<comment type="caution">
    <text evidence="1">The sequence shown here is derived from an EMBL/GenBank/DDBJ whole genome shotgun (WGS) entry which is preliminary data.</text>
</comment>
<dbReference type="GO" id="GO:0032259">
    <property type="term" value="P:methylation"/>
    <property type="evidence" value="ECO:0007669"/>
    <property type="project" value="UniProtKB-KW"/>
</dbReference>
<dbReference type="EMBL" id="JBHMEW010000007">
    <property type="protein sequence ID" value="MFB9210376.1"/>
    <property type="molecule type" value="Genomic_DNA"/>
</dbReference>